<feature type="compositionally biased region" description="Basic and acidic residues" evidence="1">
    <location>
        <begin position="510"/>
        <end position="532"/>
    </location>
</feature>
<organism evidence="3 4">
    <name type="scientific">Solanum tuberosum</name>
    <name type="common">Potato</name>
    <dbReference type="NCBI Taxonomy" id="4113"/>
    <lineage>
        <taxon>Eukaryota</taxon>
        <taxon>Viridiplantae</taxon>
        <taxon>Streptophyta</taxon>
        <taxon>Embryophyta</taxon>
        <taxon>Tracheophyta</taxon>
        <taxon>Spermatophyta</taxon>
        <taxon>Magnoliopsida</taxon>
        <taxon>eudicotyledons</taxon>
        <taxon>Gunneridae</taxon>
        <taxon>Pentapetalae</taxon>
        <taxon>asterids</taxon>
        <taxon>lamiids</taxon>
        <taxon>Solanales</taxon>
        <taxon>Solanaceae</taxon>
        <taxon>Solanoideae</taxon>
        <taxon>Solaneae</taxon>
        <taxon>Solanum</taxon>
    </lineage>
</organism>
<reference evidence="3" key="2">
    <citation type="submission" date="2015-06" db="UniProtKB">
        <authorList>
            <consortium name="EnsemblPlants"/>
        </authorList>
    </citation>
    <scope>IDENTIFICATION</scope>
    <source>
        <strain evidence="3">DM1-3 516 R44</strain>
    </source>
</reference>
<evidence type="ECO:0000313" key="3">
    <source>
        <dbReference type="EnsemblPlants" id="PGSC0003DMT400090444"/>
    </source>
</evidence>
<dbReference type="PaxDb" id="4113-PGSC0003DMT400090444"/>
<reference evidence="4" key="1">
    <citation type="journal article" date="2011" name="Nature">
        <title>Genome sequence and analysis of the tuber crop potato.</title>
        <authorList>
            <consortium name="The Potato Genome Sequencing Consortium"/>
        </authorList>
    </citation>
    <scope>NUCLEOTIDE SEQUENCE [LARGE SCALE GENOMIC DNA]</scope>
    <source>
        <strain evidence="4">cv. DM1-3 516 R44</strain>
    </source>
</reference>
<proteinExistence type="predicted"/>
<dbReference type="Gramene" id="PGSC0003DMT400090444">
    <property type="protein sequence ID" value="PGSC0003DMT400090444"/>
    <property type="gene ID" value="PGSC0003DMG400040015"/>
</dbReference>
<evidence type="ECO:0000256" key="1">
    <source>
        <dbReference type="SAM" id="MobiDB-lite"/>
    </source>
</evidence>
<feature type="region of interest" description="Disordered" evidence="1">
    <location>
        <begin position="43"/>
        <end position="88"/>
    </location>
</feature>
<evidence type="ECO:0000313" key="4">
    <source>
        <dbReference type="Proteomes" id="UP000011115"/>
    </source>
</evidence>
<accession>M1DKE5</accession>
<feature type="domain" description="Putative plant transposon protein" evidence="2">
    <location>
        <begin position="149"/>
        <end position="321"/>
    </location>
</feature>
<protein>
    <submittedName>
        <fullName evidence="3">Integrase core domain containing protein</fullName>
    </submittedName>
</protein>
<sequence>MVWCRGLRTPSTVRRLIHGSWMVSVDPRGGVYVRIRVAQASGSESSNTLGHASRSESAHAAGSGDNEQVASFNEATSSEPVPAPRNDDPILVTGELNRWCVEGQWQIYRDAKMINDKQIMARLITEERRVLTGSLHTVPDIHRLFNFPKCDWMARDPGTYNEDIVREFYASYAATLRDSISKRSKPLAQDPLTSTMVRGFPVDISPATINRFLYGPTRGHSWSLNTAEFDYRCDIVRSGAFQRNAEQREAIILWLARVSPTKADNQVTWDRAVMNAAMVAGVEIDFARKLLAEIHERAFKTSTTYPFPCLIFQLCRDSGVPIWHCDRLVHPTGALDIGLIRDEANVAAPRREPQVEAASMAPSSFRSTPQIGAIVVPLARVQKLEAQMATLLHHIQLWMQKSIAESEARMERRMEGMMDRKVQAVNKSLDAFELRILERSAPAIDLSALQAEFASLRTDVDAILAAPSVEPQVAPTALADDTVLDPLFSGTAEEGLAHTHAKGKRHRSHRTEEEKAQKRQHRQEKEARRASLLDEELS</sequence>
<dbReference type="Proteomes" id="UP000011115">
    <property type="component" value="Unassembled WGS sequence"/>
</dbReference>
<dbReference type="AlphaFoldDB" id="M1DKE5"/>
<feature type="compositionally biased region" description="Polar residues" evidence="1">
    <location>
        <begin position="65"/>
        <end position="79"/>
    </location>
</feature>
<evidence type="ECO:0000259" key="2">
    <source>
        <dbReference type="Pfam" id="PF20167"/>
    </source>
</evidence>
<dbReference type="Pfam" id="PF20167">
    <property type="entry name" value="Transposase_32"/>
    <property type="match status" value="1"/>
</dbReference>
<feature type="region of interest" description="Disordered" evidence="1">
    <location>
        <begin position="494"/>
        <end position="538"/>
    </location>
</feature>
<name>M1DKE5_SOLTU</name>
<dbReference type="HOGENOM" id="CLU_028647_1_0_1"/>
<dbReference type="EnsemblPlants" id="PGSC0003DMT400090444">
    <property type="protein sequence ID" value="PGSC0003DMT400090444"/>
    <property type="gene ID" value="PGSC0003DMG400040015"/>
</dbReference>
<dbReference type="InterPro" id="IPR046796">
    <property type="entry name" value="Transposase_32_dom"/>
</dbReference>
<keyword evidence="4" id="KW-1185">Reference proteome</keyword>
<feature type="compositionally biased region" description="Basic residues" evidence="1">
    <location>
        <begin position="499"/>
        <end position="509"/>
    </location>
</feature>
<dbReference type="InParanoid" id="M1DKE5"/>